<evidence type="ECO:0000313" key="3">
    <source>
        <dbReference type="Proteomes" id="UP000712527"/>
    </source>
</evidence>
<evidence type="ECO:0008006" key="4">
    <source>
        <dbReference type="Google" id="ProtNLM"/>
    </source>
</evidence>
<feature type="transmembrane region" description="Helical" evidence="1">
    <location>
        <begin position="44"/>
        <end position="61"/>
    </location>
</feature>
<keyword evidence="1" id="KW-1133">Transmembrane helix</keyword>
<keyword evidence="1" id="KW-0472">Membrane</keyword>
<evidence type="ECO:0000256" key="1">
    <source>
        <dbReference type="SAM" id="Phobius"/>
    </source>
</evidence>
<comment type="caution">
    <text evidence="2">The sequence shown here is derived from an EMBL/GenBank/DDBJ whole genome shotgun (WGS) entry which is preliminary data.</text>
</comment>
<gene>
    <name evidence="2" type="ORF">H9X80_01380</name>
</gene>
<keyword evidence="3" id="KW-1185">Reference proteome</keyword>
<accession>A0ABS2F0X4</accession>
<sequence>MAELSQGCTYARPVWTAAVLSALWVAGAVALGAVTGGLGSPRDWLAVAGGAVVLLAFWAMGRRRGRK</sequence>
<dbReference type="EMBL" id="JACSNQ010000002">
    <property type="protein sequence ID" value="MBM6774207.1"/>
    <property type="molecule type" value="Genomic_DNA"/>
</dbReference>
<dbReference type="Proteomes" id="UP000712527">
    <property type="component" value="Unassembled WGS sequence"/>
</dbReference>
<protein>
    <recommendedName>
        <fullName evidence="4">DUF2530 domain-containing protein</fullName>
    </recommendedName>
</protein>
<dbReference type="RefSeq" id="WP_204792571.1">
    <property type="nucleotide sequence ID" value="NZ_JACSNQ010000002.1"/>
</dbReference>
<reference evidence="2 3" key="1">
    <citation type="journal article" date="2021" name="Sci. Rep.">
        <title>The distribution of antibiotic resistance genes in chicken gut microbiota commensals.</title>
        <authorList>
            <person name="Juricova H."/>
            <person name="Matiasovicova J."/>
            <person name="Kubasova T."/>
            <person name="Cejkova D."/>
            <person name="Rychlik I."/>
        </authorList>
    </citation>
    <scope>NUCLEOTIDE SEQUENCE [LARGE SCALE GENOMIC DNA]</scope>
    <source>
        <strain evidence="2 3">An794</strain>
    </source>
</reference>
<feature type="transmembrane region" description="Helical" evidence="1">
    <location>
        <begin position="14"/>
        <end position="38"/>
    </location>
</feature>
<evidence type="ECO:0000313" key="2">
    <source>
        <dbReference type="EMBL" id="MBM6774207.1"/>
    </source>
</evidence>
<proteinExistence type="predicted"/>
<name>A0ABS2F0X4_9ACTN</name>
<keyword evidence="1" id="KW-0812">Transmembrane</keyword>
<organism evidence="2 3">
    <name type="scientific">Olsenella profusa</name>
    <dbReference type="NCBI Taxonomy" id="138595"/>
    <lineage>
        <taxon>Bacteria</taxon>
        <taxon>Bacillati</taxon>
        <taxon>Actinomycetota</taxon>
        <taxon>Coriobacteriia</taxon>
        <taxon>Coriobacteriales</taxon>
        <taxon>Atopobiaceae</taxon>
        <taxon>Olsenella</taxon>
    </lineage>
</organism>